<proteinExistence type="predicted"/>
<dbReference type="AlphaFoldDB" id="A0A1V9G1X4"/>
<keyword evidence="3" id="KW-1185">Reference proteome</keyword>
<sequence>MAKESLIASAMETAGLSAAGKLAEKGVTKAIRTLPKGKQRKVAGAIVFVAAVVFLLFASKRWRTPVE</sequence>
<keyword evidence="1" id="KW-0472">Membrane</keyword>
<dbReference type="Proteomes" id="UP000192796">
    <property type="component" value="Unassembled WGS sequence"/>
</dbReference>
<evidence type="ECO:0000256" key="1">
    <source>
        <dbReference type="SAM" id="Phobius"/>
    </source>
</evidence>
<accession>A0A1V9G1X4</accession>
<reference evidence="2 3" key="1">
    <citation type="submission" date="2016-03" db="EMBL/GenBank/DDBJ databases">
        <title>Niastella vici sp. nov., isolated from farmland soil.</title>
        <authorList>
            <person name="Chen L."/>
            <person name="Wang D."/>
            <person name="Yang S."/>
            <person name="Wang G."/>
        </authorList>
    </citation>
    <scope>NUCLEOTIDE SEQUENCE [LARGE SCALE GENOMIC DNA]</scope>
    <source>
        <strain evidence="2 3">DJ57</strain>
    </source>
</reference>
<gene>
    <name evidence="2" type="ORF">A3860_21090</name>
</gene>
<keyword evidence="1" id="KW-1133">Transmembrane helix</keyword>
<organism evidence="2 3">
    <name type="scientific">Niastella vici</name>
    <dbReference type="NCBI Taxonomy" id="1703345"/>
    <lineage>
        <taxon>Bacteria</taxon>
        <taxon>Pseudomonadati</taxon>
        <taxon>Bacteroidota</taxon>
        <taxon>Chitinophagia</taxon>
        <taxon>Chitinophagales</taxon>
        <taxon>Chitinophagaceae</taxon>
        <taxon>Niastella</taxon>
    </lineage>
</organism>
<dbReference type="RefSeq" id="WP_081147085.1">
    <property type="nucleotide sequence ID" value="NZ_LVYD01000042.1"/>
</dbReference>
<name>A0A1V9G1X4_9BACT</name>
<dbReference type="EMBL" id="LVYD01000042">
    <property type="protein sequence ID" value="OQP64466.1"/>
    <property type="molecule type" value="Genomic_DNA"/>
</dbReference>
<keyword evidence="1" id="KW-0812">Transmembrane</keyword>
<evidence type="ECO:0000313" key="3">
    <source>
        <dbReference type="Proteomes" id="UP000192796"/>
    </source>
</evidence>
<feature type="transmembrane region" description="Helical" evidence="1">
    <location>
        <begin position="42"/>
        <end position="59"/>
    </location>
</feature>
<comment type="caution">
    <text evidence="2">The sequence shown here is derived from an EMBL/GenBank/DDBJ whole genome shotgun (WGS) entry which is preliminary data.</text>
</comment>
<protein>
    <submittedName>
        <fullName evidence="2">Uncharacterized protein</fullName>
    </submittedName>
</protein>
<evidence type="ECO:0000313" key="2">
    <source>
        <dbReference type="EMBL" id="OQP64466.1"/>
    </source>
</evidence>